<organism evidence="2 3">
    <name type="scientific">Rangifer tarandus platyrhynchus</name>
    <name type="common">Svalbard reindeer</name>
    <dbReference type="NCBI Taxonomy" id="3082113"/>
    <lineage>
        <taxon>Eukaryota</taxon>
        <taxon>Metazoa</taxon>
        <taxon>Chordata</taxon>
        <taxon>Craniata</taxon>
        <taxon>Vertebrata</taxon>
        <taxon>Euteleostomi</taxon>
        <taxon>Mammalia</taxon>
        <taxon>Eutheria</taxon>
        <taxon>Laurasiatheria</taxon>
        <taxon>Artiodactyla</taxon>
        <taxon>Ruminantia</taxon>
        <taxon>Pecora</taxon>
        <taxon>Cervidae</taxon>
        <taxon>Odocoileinae</taxon>
        <taxon>Rangifer</taxon>
    </lineage>
</organism>
<gene>
    <name evidence="2" type="ORF">MRATA1EN1_LOCUS3455</name>
</gene>
<dbReference type="Proteomes" id="UP001176941">
    <property type="component" value="Chromosome 11"/>
</dbReference>
<protein>
    <submittedName>
        <fullName evidence="2">Uncharacterized protein</fullName>
    </submittedName>
</protein>
<proteinExistence type="predicted"/>
<dbReference type="EMBL" id="OX459947">
    <property type="protein sequence ID" value="CAI9154493.1"/>
    <property type="molecule type" value="Genomic_DNA"/>
</dbReference>
<accession>A0ABN8XYP1</accession>
<name>A0ABN8XYP1_RANTA</name>
<reference evidence="2" key="1">
    <citation type="submission" date="2023-04" db="EMBL/GenBank/DDBJ databases">
        <authorList>
            <consortium name="ELIXIR-Norway"/>
        </authorList>
    </citation>
    <scope>NUCLEOTIDE SEQUENCE [LARGE SCALE GENOMIC DNA]</scope>
</reference>
<keyword evidence="3" id="KW-1185">Reference proteome</keyword>
<sequence length="121" mass="12721">MTTGYLPIGSCSRRVPQAGAAVPRTGNVPGADLEALPSKDTARRGGGQTNTGRSKTQAQSADPAEERHRSLSAGVTPGTRSQEMAPKAGNACSVLVHRLASWPTPELFITLQARLLNWVTT</sequence>
<evidence type="ECO:0000313" key="2">
    <source>
        <dbReference type="EMBL" id="CAI9154493.1"/>
    </source>
</evidence>
<feature type="region of interest" description="Disordered" evidence="1">
    <location>
        <begin position="1"/>
        <end position="87"/>
    </location>
</feature>
<evidence type="ECO:0000256" key="1">
    <source>
        <dbReference type="SAM" id="MobiDB-lite"/>
    </source>
</evidence>
<evidence type="ECO:0000313" key="3">
    <source>
        <dbReference type="Proteomes" id="UP001176941"/>
    </source>
</evidence>
<feature type="compositionally biased region" description="Polar residues" evidence="1">
    <location>
        <begin position="50"/>
        <end position="60"/>
    </location>
</feature>